<name>A0A1V1P395_9BACT</name>
<dbReference type="PROSITE" id="PS51125">
    <property type="entry name" value="NHL"/>
    <property type="match status" value="7"/>
</dbReference>
<gene>
    <name evidence="3" type="ORF">OMM_03971</name>
</gene>
<dbReference type="Pfam" id="PF17170">
    <property type="entry name" value="DUF5128"/>
    <property type="match status" value="1"/>
</dbReference>
<dbReference type="EMBL" id="ATBP01000662">
    <property type="protein sequence ID" value="ETR69369.1"/>
    <property type="molecule type" value="Genomic_DNA"/>
</dbReference>
<evidence type="ECO:0008006" key="5">
    <source>
        <dbReference type="Google" id="ProtNLM"/>
    </source>
</evidence>
<dbReference type="CDD" id="cd14957">
    <property type="entry name" value="NHL_like_2"/>
    <property type="match status" value="1"/>
</dbReference>
<feature type="repeat" description="NHL" evidence="2">
    <location>
        <begin position="797"/>
        <end position="825"/>
    </location>
</feature>
<feature type="repeat" description="NHL" evidence="2">
    <location>
        <begin position="654"/>
        <end position="685"/>
    </location>
</feature>
<evidence type="ECO:0000256" key="2">
    <source>
        <dbReference type="PROSITE-ProRule" id="PRU00504"/>
    </source>
</evidence>
<evidence type="ECO:0000313" key="3">
    <source>
        <dbReference type="EMBL" id="ETR69369.1"/>
    </source>
</evidence>
<comment type="caution">
    <text evidence="3">The sequence shown here is derived from an EMBL/GenBank/DDBJ whole genome shotgun (WGS) entry which is preliminary data.</text>
</comment>
<dbReference type="PANTHER" id="PTHR24104">
    <property type="entry name" value="E3 UBIQUITIN-PROTEIN LIGASE NHLRC1-RELATED"/>
    <property type="match status" value="1"/>
</dbReference>
<dbReference type="InterPro" id="IPR001258">
    <property type="entry name" value="NHL_repeat"/>
</dbReference>
<evidence type="ECO:0000256" key="1">
    <source>
        <dbReference type="ARBA" id="ARBA00022737"/>
    </source>
</evidence>
<dbReference type="SUPFAM" id="SSF63829">
    <property type="entry name" value="Calcium-dependent phosphotriesterase"/>
    <property type="match status" value="1"/>
</dbReference>
<feature type="repeat" description="NHL" evidence="2">
    <location>
        <begin position="450"/>
        <end position="493"/>
    </location>
</feature>
<protein>
    <recommendedName>
        <fullName evidence="5">NHL repeat containing protein</fullName>
    </recommendedName>
</protein>
<feature type="repeat" description="NHL" evidence="2">
    <location>
        <begin position="844"/>
        <end position="878"/>
    </location>
</feature>
<dbReference type="Gene3D" id="2.120.10.30">
    <property type="entry name" value="TolB, C-terminal domain"/>
    <property type="match status" value="4"/>
</dbReference>
<reference evidence="4" key="1">
    <citation type="submission" date="2012-11" db="EMBL/GenBank/DDBJ databases">
        <authorList>
            <person name="Lucero-Rivera Y.E."/>
            <person name="Tovar-Ramirez D."/>
        </authorList>
    </citation>
    <scope>NUCLEOTIDE SEQUENCE [LARGE SCALE GENOMIC DNA]</scope>
    <source>
        <strain evidence="4">Araruama</strain>
    </source>
</reference>
<evidence type="ECO:0000313" key="4">
    <source>
        <dbReference type="Proteomes" id="UP000189670"/>
    </source>
</evidence>
<dbReference type="Proteomes" id="UP000189670">
    <property type="component" value="Unassembled WGS sequence"/>
</dbReference>
<keyword evidence="1" id="KW-0677">Repeat</keyword>
<sequence>MGEISGTGITFGSPVNFSDLNTTRMAFSLYDDNKILVNYQTSEYPTMVLKKGIITGNSITFELVTPSTFGVFENAEMSLLTLNDNKWVSVAGIEAGAILMYQKPTYVIGIAASSGSRSNGGTVDVVYSGIVSGLRDLIEGKPYYADDSGNLTTTVTDRYLGYALSDTELYLQTDTPGAKTIEDGLITAPKLAGADNEALTNGSAGQIMSSNGDGTFSWAEAFTVTDGSITSAKIADGSITGDDIANKTIDNNQIADGGIIPSNLAAPNGGSLTNGYYGKSLLSHGDGTFSWEYSSPLVHTDSQRATYFASLRHEPYYELSGPEYLATDASGNLILSDDHKVQTFSTSGQFLSEFGEGRGSGDYQFDNNYGVTWGNDGKMYVADSSNHRVMVYTSAGIFDFQIGTGSFGSGNGEFNTPREVAINSAGKIYVVDTNNHRIQIFSSTGVYESKFGSGSISTNDGEFYSPSSIKIDSDGKIYIADSQNSRIQVFSSTNDFEYSIGSNGSGDGQFNVVNQIAFDSTGKLFATDYNNNRIQVFTKSGTFLYAFGSKTLYPYATLGYMSKPQGITVDRDDNVYVADYIRTVQKFSNDGTPIYRISKNSYQQGAVSDPIDVDVDDDGNIYVIENGGNRLSVFTSDREFAYSIGTGDMTSDIGGFNYPMDVDVSNGKIYVADSNNTRIQVFNSASGAYEYSIGGNWGNGPYSFDWISGLGVDDNTGKLYVSDEANNIIRVYSSSGTFEYTIGTGSNGDGPGDLNEPQCITIDDDSNIYVAEARNHRISVFTSDGTFQYSVTNDFGYPREVAIDNDGNYYVIEKWNNRFQVFSSDWTFLYMFGGSGYDTGYVENNEQFMDAYGIAVDKNGYIYVADQTNQRVQILSGESAYYVNKARIGIGTSNPAEELEVVGSVKIVDGSQGSGKVFVSDETGVGSWNYVNNVVKTLPVNPLANEDISTGDIVQYFGGYVEKGVGGYTDEITFITDNYTSETTQMIHSARMNSETIVVSWQCPETTSGHAIVGQIIDTAMSWGQMVTFTGSDVLYPKISKVSDNVFVIVYTDKDNTNKGTAIIGQINGTDITFGTSSVFNDAATNYPIASRLSDSKIVVTYRDEDDSGNQQTIVGDINGYSLTWGTESTLDTQQAGMSAIQAMNGTQFVVSYSDPQNNTLATAVVGEVNGTSISFGNEYTLNYQTSNHQLAKLSDDRFILIYRNEFFNDEGKAVVGEISGTAITFGSPVNFSDLNTTRMAFSLYDDNKILVNYQTSEYPTMVLKKGIITGNSITFELVSPSTFGVFENAEMSLLTLNDNKWVSVAGIEAGAILMYQKPTYVIGIAASSGSRSNGGTVDVVYSGIVSGLRDLIEGKPYYADDSGNLTTTVTDRYLGYALSDTELYLQTDTPGAKTIEDGLITAPKLAGSDNEALTNGSEGQILSANGDGTFRWETMNTTDAASITVTERLVIPAYTSTATTDGQISWDSTSDKLYVGTGAGTTEIGSGSGSGSTFKTYVSNVNSDTVTVTCGSGTATGGGCSSDDASLFETYPTCSGAKCSNNVTSQDGWHCMFNQAGGTNTAYVICAE</sequence>
<organism evidence="3 4">
    <name type="scientific">Candidatus Magnetoglobus multicellularis str. Araruama</name>
    <dbReference type="NCBI Taxonomy" id="890399"/>
    <lineage>
        <taxon>Bacteria</taxon>
        <taxon>Pseudomonadati</taxon>
        <taxon>Thermodesulfobacteriota</taxon>
        <taxon>Desulfobacteria</taxon>
        <taxon>Desulfobacterales</taxon>
        <taxon>Desulfobacteraceae</taxon>
        <taxon>Candidatus Magnetoglobus</taxon>
    </lineage>
</organism>
<accession>A0A1V1P395</accession>
<dbReference type="InterPro" id="IPR011042">
    <property type="entry name" value="6-blade_b-propeller_TolB-like"/>
</dbReference>
<dbReference type="SUPFAM" id="SSF101898">
    <property type="entry name" value="NHL repeat"/>
    <property type="match status" value="1"/>
</dbReference>
<dbReference type="InterPro" id="IPR050952">
    <property type="entry name" value="TRIM-NHL_E3_ligases"/>
</dbReference>
<dbReference type="Pfam" id="PF01436">
    <property type="entry name" value="NHL"/>
    <property type="match status" value="3"/>
</dbReference>
<feature type="repeat" description="NHL" evidence="2">
    <location>
        <begin position="745"/>
        <end position="784"/>
    </location>
</feature>
<feature type="repeat" description="NHL" evidence="2">
    <location>
        <begin position="497"/>
        <end position="540"/>
    </location>
</feature>
<dbReference type="PANTHER" id="PTHR24104:SF25">
    <property type="entry name" value="PROTEIN LIN-41"/>
    <property type="match status" value="1"/>
</dbReference>
<proteinExistence type="predicted"/>
<feature type="repeat" description="NHL" evidence="2">
    <location>
        <begin position="405"/>
        <end position="444"/>
    </location>
</feature>
<dbReference type="GO" id="GO:0008270">
    <property type="term" value="F:zinc ion binding"/>
    <property type="evidence" value="ECO:0007669"/>
    <property type="project" value="UniProtKB-KW"/>
</dbReference>